<dbReference type="EMBL" id="CAXKWB010052824">
    <property type="protein sequence ID" value="CAL4173428.1"/>
    <property type="molecule type" value="Genomic_DNA"/>
</dbReference>
<dbReference type="GO" id="GO:0006688">
    <property type="term" value="P:glycosphingolipid biosynthetic process"/>
    <property type="evidence" value="ECO:0007669"/>
    <property type="project" value="TreeGrafter"/>
</dbReference>
<keyword evidence="4" id="KW-0808">Transferase</keyword>
<evidence type="ECO:0000313" key="8">
    <source>
        <dbReference type="EMBL" id="CAL4173428.1"/>
    </source>
</evidence>
<evidence type="ECO:0000256" key="1">
    <source>
        <dbReference type="ARBA" id="ARBA00004323"/>
    </source>
</evidence>
<name>A0AAV2SAR4_MEGNR</name>
<evidence type="ECO:0000313" key="9">
    <source>
        <dbReference type="Proteomes" id="UP001497623"/>
    </source>
</evidence>
<dbReference type="InterPro" id="IPR007577">
    <property type="entry name" value="GlycoTrfase_DXD_sugar-bd_CS"/>
</dbReference>
<keyword evidence="3" id="KW-0328">Glycosyltransferase</keyword>
<dbReference type="SUPFAM" id="SSF53448">
    <property type="entry name" value="Nucleotide-diphospho-sugar transferases"/>
    <property type="match status" value="1"/>
</dbReference>
<organism evidence="8 9">
    <name type="scientific">Meganyctiphanes norvegica</name>
    <name type="common">Northern krill</name>
    <name type="synonym">Thysanopoda norvegica</name>
    <dbReference type="NCBI Taxonomy" id="48144"/>
    <lineage>
        <taxon>Eukaryota</taxon>
        <taxon>Metazoa</taxon>
        <taxon>Ecdysozoa</taxon>
        <taxon>Arthropoda</taxon>
        <taxon>Crustacea</taxon>
        <taxon>Multicrustacea</taxon>
        <taxon>Malacostraca</taxon>
        <taxon>Eumalacostraca</taxon>
        <taxon>Eucarida</taxon>
        <taxon>Euphausiacea</taxon>
        <taxon>Euphausiidae</taxon>
        <taxon>Meganyctiphanes</taxon>
    </lineage>
</organism>
<evidence type="ECO:0000256" key="3">
    <source>
        <dbReference type="ARBA" id="ARBA00022676"/>
    </source>
</evidence>
<dbReference type="GO" id="GO:0016758">
    <property type="term" value="F:hexosyltransferase activity"/>
    <property type="evidence" value="ECO:0007669"/>
    <property type="project" value="TreeGrafter"/>
</dbReference>
<keyword evidence="5" id="KW-0333">Golgi apparatus</keyword>
<dbReference type="Pfam" id="PF04488">
    <property type="entry name" value="Gly_transf_sug"/>
    <property type="match status" value="1"/>
</dbReference>
<dbReference type="Pfam" id="PF04572">
    <property type="entry name" value="Gb3_synth"/>
    <property type="match status" value="1"/>
</dbReference>
<protein>
    <recommendedName>
        <fullName evidence="7">Alpha 1,4-glycosyltransferase domain-containing protein</fullName>
    </recommendedName>
</protein>
<dbReference type="AlphaFoldDB" id="A0AAV2SAR4"/>
<comment type="subcellular location">
    <subcellularLocation>
        <location evidence="1">Golgi apparatus membrane</location>
        <topology evidence="1">Single-pass type II membrane protein</topology>
    </subcellularLocation>
</comment>
<reference evidence="8 9" key="1">
    <citation type="submission" date="2024-05" db="EMBL/GenBank/DDBJ databases">
        <authorList>
            <person name="Wallberg A."/>
        </authorList>
    </citation>
    <scope>NUCLEOTIDE SEQUENCE [LARGE SCALE GENOMIC DNA]</scope>
</reference>
<gene>
    <name evidence="8" type="ORF">MNOR_LOCUS34388</name>
</gene>
<dbReference type="Gene3D" id="3.90.550.20">
    <property type="match status" value="1"/>
</dbReference>
<evidence type="ECO:0000256" key="5">
    <source>
        <dbReference type="ARBA" id="ARBA00023034"/>
    </source>
</evidence>
<dbReference type="PANTHER" id="PTHR12042">
    <property type="entry name" value="LACTOSYLCERAMIDE 4-ALPHA-GALACTOSYLTRANSFERASE ALPHA- 1,4-GALACTOSYLTRANSFERASE"/>
    <property type="match status" value="1"/>
</dbReference>
<accession>A0AAV2SAR4</accession>
<dbReference type="PANTHER" id="PTHR12042:SF21">
    <property type="entry name" value="ALPHA1,4-GALACTOSYLTRANSFERASE 1-RELATED"/>
    <property type="match status" value="1"/>
</dbReference>
<feature type="domain" description="Alpha 1,4-glycosyltransferase" evidence="7">
    <location>
        <begin position="152"/>
        <end position="284"/>
    </location>
</feature>
<evidence type="ECO:0000256" key="6">
    <source>
        <dbReference type="ARBA" id="ARBA00023136"/>
    </source>
</evidence>
<dbReference type="InterPro" id="IPR029044">
    <property type="entry name" value="Nucleotide-diphossugar_trans"/>
</dbReference>
<comment type="similarity">
    <text evidence="2">Belongs to the glycosyltransferase 32 family.</text>
</comment>
<comment type="caution">
    <text evidence="8">The sequence shown here is derived from an EMBL/GenBank/DDBJ whole genome shotgun (WGS) entry which is preliminary data.</text>
</comment>
<dbReference type="Proteomes" id="UP001497623">
    <property type="component" value="Unassembled WGS sequence"/>
</dbReference>
<feature type="non-terminal residue" evidence="8">
    <location>
        <position position="1"/>
    </location>
</feature>
<evidence type="ECO:0000259" key="7">
    <source>
        <dbReference type="Pfam" id="PF04572"/>
    </source>
</evidence>
<dbReference type="InterPro" id="IPR051981">
    <property type="entry name" value="Glycosyltransf_32"/>
</dbReference>
<dbReference type="InterPro" id="IPR007652">
    <property type="entry name" value="A1-4-GlycosylTfrase_dom"/>
</dbReference>
<proteinExistence type="inferred from homology"/>
<evidence type="ECO:0000256" key="4">
    <source>
        <dbReference type="ARBA" id="ARBA00022679"/>
    </source>
</evidence>
<dbReference type="GO" id="GO:0000139">
    <property type="term" value="C:Golgi membrane"/>
    <property type="evidence" value="ECO:0007669"/>
    <property type="project" value="UniProtKB-SubCell"/>
</dbReference>
<keyword evidence="6" id="KW-0472">Membrane</keyword>
<evidence type="ECO:0000256" key="2">
    <source>
        <dbReference type="ARBA" id="ARBA00009003"/>
    </source>
</evidence>
<sequence length="292" mass="33366">NISTNSANNVFLLETGNHEDFSPNYRLLSSVESWSRNNPDLQVWFLLRCKRVVDEDGLLRKLLRHYPNLRIALLEPEVVLKNTPLISILPDRFQKCKTQAAHLSDFLRLALLWKFGGFYSDTDTICIKSVSHLHNVVGLTNDKAINSAVCNFEKGHVLTWRIMKRVKKTYIARNYFTVIRAVGEKIKEACNVSKSGELMHKSEGNSCEGVSIMPSDAFFPLNGKGGSKNYFKPQKAHEFNKTFEFSYVLHMAATWTTKKEMVRIGEKTLYEKAVELHSPITYKAIMGRNIAF</sequence>
<keyword evidence="9" id="KW-1185">Reference proteome</keyword>